<feature type="transmembrane region" description="Helical" evidence="2">
    <location>
        <begin position="56"/>
        <end position="75"/>
    </location>
</feature>
<feature type="domain" description="TraC-like" evidence="4">
    <location>
        <begin position="129"/>
        <end position="341"/>
    </location>
</feature>
<evidence type="ECO:0000313" key="5">
    <source>
        <dbReference type="EMBL" id="ERG93988.1"/>
    </source>
</evidence>
<evidence type="ECO:0000259" key="4">
    <source>
        <dbReference type="Pfam" id="PF26593"/>
    </source>
</evidence>
<dbReference type="InterPro" id="IPR058596">
    <property type="entry name" value="TraC-like_dom"/>
</dbReference>
<dbReference type="HOGENOM" id="CLU_766399_0_0_2"/>
<organism evidence="5 6">
    <name type="scientific">Haloquadratum walsbyi J07HQW2</name>
    <dbReference type="NCBI Taxonomy" id="1238425"/>
    <lineage>
        <taxon>Archaea</taxon>
        <taxon>Methanobacteriati</taxon>
        <taxon>Methanobacteriota</taxon>
        <taxon>Stenosarchaea group</taxon>
        <taxon>Halobacteria</taxon>
        <taxon>Halobacteriales</taxon>
        <taxon>Haloferacaceae</taxon>
        <taxon>Haloquadratum</taxon>
    </lineage>
</organism>
<feature type="compositionally biased region" description="Polar residues" evidence="1">
    <location>
        <begin position="107"/>
        <end position="120"/>
    </location>
</feature>
<feature type="region of interest" description="Disordered" evidence="1">
    <location>
        <begin position="101"/>
        <end position="120"/>
    </location>
</feature>
<dbReference type="Proteomes" id="UP000030710">
    <property type="component" value="Unassembled WGS sequence"/>
</dbReference>
<dbReference type="InterPro" id="IPR058597">
    <property type="entry name" value="PrgI-like_dom"/>
</dbReference>
<keyword evidence="2" id="KW-0812">Transmembrane</keyword>
<proteinExistence type="predicted"/>
<protein>
    <submittedName>
        <fullName evidence="5">Uncharacterized protein</fullName>
    </submittedName>
</protein>
<evidence type="ECO:0000256" key="2">
    <source>
        <dbReference type="SAM" id="Phobius"/>
    </source>
</evidence>
<dbReference type="eggNOG" id="arCOG09337">
    <property type="taxonomic scope" value="Archaea"/>
</dbReference>
<feature type="domain" description="PrgI-like" evidence="3">
    <location>
        <begin position="23"/>
        <end position="98"/>
    </location>
</feature>
<gene>
    <name evidence="5" type="ORF">J07HQW2_00422</name>
</gene>
<sequence length="361" mass="40511">MSVDRRIPESLGTTDTLLDNAPLVGTVEVTDGFVAFGPAMSAFIISNQVFPADYQWMGFVVGFIVALVGLVFLLGKPNYISLSEWLRNYIEYRKRPRTTHKALQTDGGYSTGSKPITNSPDTRNTTLIEQIYPEANAIERTDGAVVGMVELGGINLDTALKSRWEQASGTLANFFNTQIQYEIQFYLPMRKFDPSGQIQLYENRADSAVDEDNALLLEYLDDRRSWFYGLSYDSYIRECYVIVAVDKSDVLNEQMGVDSDSVFNFITETKCGELLSDAFVGLRGTHTISRLTGYEMKERQLQELNRRLNEINSGMGSGESMATEIISADKAGILLKEYWEGVDIPKLEGENLIREKPIVTK</sequence>
<dbReference type="RefSeq" id="WP_021053482.1">
    <property type="nucleotide sequence ID" value="NZ_KE356561.1"/>
</dbReference>
<keyword evidence="2" id="KW-1133">Transmembrane helix</keyword>
<dbReference type="STRING" id="1238425.J07HQW2_00422"/>
<reference evidence="5 6" key="1">
    <citation type="journal article" date="2013" name="PLoS ONE">
        <title>Assembly-driven community genomics of a hypersaline microbial ecosystem.</title>
        <authorList>
            <person name="Podell S."/>
            <person name="Ugalde J.A."/>
            <person name="Narasingarao P."/>
            <person name="Banfield J.F."/>
            <person name="Heidelberg K.B."/>
            <person name="Allen E.E."/>
        </authorList>
    </citation>
    <scope>NUCLEOTIDE SEQUENCE [LARGE SCALE GENOMIC DNA]</scope>
    <source>
        <strain evidence="6">J07HQW2</strain>
    </source>
</reference>
<evidence type="ECO:0000259" key="3">
    <source>
        <dbReference type="Pfam" id="PF26592"/>
    </source>
</evidence>
<dbReference type="AlphaFoldDB" id="U1NBH9"/>
<evidence type="ECO:0000256" key="1">
    <source>
        <dbReference type="SAM" id="MobiDB-lite"/>
    </source>
</evidence>
<evidence type="ECO:0000313" key="6">
    <source>
        <dbReference type="Proteomes" id="UP000030710"/>
    </source>
</evidence>
<keyword evidence="2" id="KW-0472">Membrane</keyword>
<accession>U1NBH9</accession>
<dbReference type="Pfam" id="PF26592">
    <property type="entry name" value="PrgI_like"/>
    <property type="match status" value="1"/>
</dbReference>
<name>U1NBH9_9EURY</name>
<dbReference type="Pfam" id="PF26593">
    <property type="entry name" value="TraC-like"/>
    <property type="match status" value="1"/>
</dbReference>
<dbReference type="EMBL" id="KE356561">
    <property type="protein sequence ID" value="ERG93988.1"/>
    <property type="molecule type" value="Genomic_DNA"/>
</dbReference>